<comment type="catalytic activity">
    <reaction evidence="4">
        <text>ATP + H2O = ADP + phosphate + H(+)</text>
        <dbReference type="Rhea" id="RHEA:13065"/>
        <dbReference type="ChEBI" id="CHEBI:15377"/>
        <dbReference type="ChEBI" id="CHEBI:15378"/>
        <dbReference type="ChEBI" id="CHEBI:30616"/>
        <dbReference type="ChEBI" id="CHEBI:43474"/>
        <dbReference type="ChEBI" id="CHEBI:456216"/>
    </reaction>
</comment>
<evidence type="ECO:0000313" key="9">
    <source>
        <dbReference type="Proteomes" id="UP000001208"/>
    </source>
</evidence>
<sequence>MTVFTVENIGKHFGVKRLFENVSFGIDEKDKVGLIGVNGSGKTTLLRIIAGLEPPDTGKVMISNQKVISFLPQDAPFNPDDTVLEAILRSSNKVMNLIYEYELVCSELEKSGGTDEGLVHKMSELSNDIEIAGAWEIEANARTVLSKLGIHDTDRKMGLLSGGQRKRVALAHALLAPADLLILDEPTNHLDADTVTWLENYLQRFTGAVLLVTHDRYFLDRVTNRMIELDGISSKTFTGGYSSYLLQKQELEEREAVMEKKRNALIKNEIEWLRTGCKARTTKQKARIERAEEMMAAPKKQSQKELDIDFKAGRLGKKIIEFHKVSKSYGEKTLVKDFEYLLQKGDKLGIIGANGSGKTTLLEMVMGKIAPDSGHIDTGETVCIGYYDQESRDLDESKRVIEYIREEAEHIKAGDGTLISAGKMLERFLFTPNAQYSYIGTLSGGERRRLYLLRQLMKSPNVLILDEPTNDLDIPTLIALEDYLDSFSGCLIIVSHDRYFLDRTVEHIFAFEGEGKIKEYPGNYSLYLELKARQTSEENAKSEKKEKPKTAPKPNNNPRKLSYKEKRELEQLEKDIAAAEERQSEIETALGEVGSDFEKMQALTEELHQLTETLEQKMERWAELAELA</sequence>
<dbReference type="CDD" id="cd03221">
    <property type="entry name" value="ABCF_EF-3"/>
    <property type="match status" value="2"/>
</dbReference>
<dbReference type="Gene3D" id="1.10.287.380">
    <property type="entry name" value="Valyl-tRNA synthetase, C-terminal domain"/>
    <property type="match status" value="1"/>
</dbReference>
<evidence type="ECO:0000256" key="5">
    <source>
        <dbReference type="ARBA" id="ARBA00061478"/>
    </source>
</evidence>
<evidence type="ECO:0000256" key="2">
    <source>
        <dbReference type="ARBA" id="ARBA00022741"/>
    </source>
</evidence>
<dbReference type="GO" id="GO:0003677">
    <property type="term" value="F:DNA binding"/>
    <property type="evidence" value="ECO:0007669"/>
    <property type="project" value="InterPro"/>
</dbReference>
<feature type="domain" description="ABC transporter" evidence="7">
    <location>
        <begin position="320"/>
        <end position="538"/>
    </location>
</feature>
<dbReference type="FunFam" id="3.40.50.300:FF:000309">
    <property type="entry name" value="ABC transporter ATP-binding protein"/>
    <property type="match status" value="1"/>
</dbReference>
<dbReference type="RefSeq" id="WP_012500397.1">
    <property type="nucleotide sequence ID" value="NC_011026.1"/>
</dbReference>
<dbReference type="Pfam" id="PF00005">
    <property type="entry name" value="ABC_tran"/>
    <property type="match status" value="2"/>
</dbReference>
<name>B3QTW5_CHLT3</name>
<dbReference type="HOGENOM" id="CLU_000604_36_0_10"/>
<dbReference type="InterPro" id="IPR027417">
    <property type="entry name" value="P-loop_NTPase"/>
</dbReference>
<dbReference type="STRING" id="517418.Ctha_1856"/>
<dbReference type="GO" id="GO:0005524">
    <property type="term" value="F:ATP binding"/>
    <property type="evidence" value="ECO:0007669"/>
    <property type="project" value="UniProtKB-KW"/>
</dbReference>
<dbReference type="OrthoDB" id="1521973at2"/>
<evidence type="ECO:0000313" key="8">
    <source>
        <dbReference type="EMBL" id="ACF14313.1"/>
    </source>
</evidence>
<evidence type="ECO:0000256" key="3">
    <source>
        <dbReference type="ARBA" id="ARBA00022840"/>
    </source>
</evidence>
<dbReference type="AlphaFoldDB" id="B3QTW5"/>
<gene>
    <name evidence="8" type="ordered locus">Ctha_1856</name>
</gene>
<dbReference type="eggNOG" id="COG0488">
    <property type="taxonomic scope" value="Bacteria"/>
</dbReference>
<dbReference type="PANTHER" id="PTHR42855:SF1">
    <property type="entry name" value="ABC TRANSPORTER DOMAIN-CONTAINING PROTEIN"/>
    <property type="match status" value="1"/>
</dbReference>
<evidence type="ECO:0000259" key="7">
    <source>
        <dbReference type="PROSITE" id="PS50893"/>
    </source>
</evidence>
<organism evidence="8 9">
    <name type="scientific">Chloroherpeton thalassium (strain ATCC 35110 / GB-78)</name>
    <dbReference type="NCBI Taxonomy" id="517418"/>
    <lineage>
        <taxon>Bacteria</taxon>
        <taxon>Pseudomonadati</taxon>
        <taxon>Chlorobiota</taxon>
        <taxon>Chlorobiia</taxon>
        <taxon>Chlorobiales</taxon>
        <taxon>Chloroherpetonaceae</taxon>
        <taxon>Chloroherpeton</taxon>
    </lineage>
</organism>
<proteinExistence type="inferred from homology"/>
<dbReference type="FunFam" id="3.40.50.300:FF:000011">
    <property type="entry name" value="Putative ABC transporter ATP-binding component"/>
    <property type="match status" value="1"/>
</dbReference>
<evidence type="ECO:0000256" key="4">
    <source>
        <dbReference type="ARBA" id="ARBA00049360"/>
    </source>
</evidence>
<dbReference type="InterPro" id="IPR037118">
    <property type="entry name" value="Val-tRNA_synth_C_sf"/>
</dbReference>
<reference evidence="8 9" key="1">
    <citation type="submission" date="2008-06" db="EMBL/GenBank/DDBJ databases">
        <title>Complete sequence of Chloroherpeton thalassium ATCC 35110.</title>
        <authorList>
            <consortium name="US DOE Joint Genome Institute"/>
            <person name="Lucas S."/>
            <person name="Copeland A."/>
            <person name="Lapidus A."/>
            <person name="Glavina del Rio T."/>
            <person name="Dalin E."/>
            <person name="Tice H."/>
            <person name="Bruce D."/>
            <person name="Goodwin L."/>
            <person name="Pitluck S."/>
            <person name="Schmutz J."/>
            <person name="Larimer F."/>
            <person name="Land M."/>
            <person name="Hauser L."/>
            <person name="Kyrpides N."/>
            <person name="Mikhailova N."/>
            <person name="Liu Z."/>
            <person name="Li T."/>
            <person name="Zhao F."/>
            <person name="Overmann J."/>
            <person name="Bryant D.A."/>
            <person name="Richardson P."/>
        </authorList>
    </citation>
    <scope>NUCLEOTIDE SEQUENCE [LARGE SCALE GENOMIC DNA]</scope>
    <source>
        <strain evidence="9">ATCC 35110 / GB-78</strain>
    </source>
</reference>
<protein>
    <submittedName>
        <fullName evidence="8">ABC transporter-related protein</fullName>
    </submittedName>
</protein>
<dbReference type="InterPro" id="IPR032781">
    <property type="entry name" value="ABC_tran_Xtn"/>
</dbReference>
<feature type="domain" description="ABC transporter" evidence="7">
    <location>
        <begin position="4"/>
        <end position="256"/>
    </location>
</feature>
<dbReference type="Pfam" id="PF16326">
    <property type="entry name" value="ABC_tran_CTD"/>
    <property type="match status" value="1"/>
</dbReference>
<keyword evidence="3" id="KW-0067">ATP-binding</keyword>
<dbReference type="KEGG" id="cts:Ctha_1856"/>
<dbReference type="SMART" id="SM00382">
    <property type="entry name" value="AAA"/>
    <property type="match status" value="2"/>
</dbReference>
<accession>B3QTW5</accession>
<dbReference type="Gene3D" id="3.40.50.300">
    <property type="entry name" value="P-loop containing nucleotide triphosphate hydrolases"/>
    <property type="match status" value="2"/>
</dbReference>
<keyword evidence="2" id="KW-0547">Nucleotide-binding</keyword>
<dbReference type="InterPro" id="IPR032524">
    <property type="entry name" value="ABC_tran_C"/>
</dbReference>
<dbReference type="EMBL" id="CP001100">
    <property type="protein sequence ID" value="ACF14313.1"/>
    <property type="molecule type" value="Genomic_DNA"/>
</dbReference>
<dbReference type="GO" id="GO:0016887">
    <property type="term" value="F:ATP hydrolysis activity"/>
    <property type="evidence" value="ECO:0007669"/>
    <property type="project" value="InterPro"/>
</dbReference>
<dbReference type="InterPro" id="IPR003593">
    <property type="entry name" value="AAA+_ATPase"/>
</dbReference>
<evidence type="ECO:0000256" key="1">
    <source>
        <dbReference type="ARBA" id="ARBA00022737"/>
    </source>
</evidence>
<dbReference type="PROSITE" id="PS50893">
    <property type="entry name" value="ABC_TRANSPORTER_2"/>
    <property type="match status" value="2"/>
</dbReference>
<comment type="similarity">
    <text evidence="5">Belongs to the ABC transporter superfamily. ABCF family. Uup subfamily.</text>
</comment>
<feature type="compositionally biased region" description="Basic and acidic residues" evidence="6">
    <location>
        <begin position="537"/>
        <end position="549"/>
    </location>
</feature>
<dbReference type="InterPro" id="IPR051309">
    <property type="entry name" value="ABCF_ATPase"/>
</dbReference>
<keyword evidence="9" id="KW-1185">Reference proteome</keyword>
<keyword evidence="1" id="KW-0677">Repeat</keyword>
<dbReference type="Proteomes" id="UP000001208">
    <property type="component" value="Chromosome"/>
</dbReference>
<dbReference type="PANTHER" id="PTHR42855">
    <property type="entry name" value="ABC TRANSPORTER ATP-BINDING SUBUNIT"/>
    <property type="match status" value="1"/>
</dbReference>
<dbReference type="InterPro" id="IPR003439">
    <property type="entry name" value="ABC_transporter-like_ATP-bd"/>
</dbReference>
<dbReference type="Pfam" id="PF12848">
    <property type="entry name" value="ABC_tran_Xtn"/>
    <property type="match status" value="1"/>
</dbReference>
<evidence type="ECO:0000256" key="6">
    <source>
        <dbReference type="SAM" id="MobiDB-lite"/>
    </source>
</evidence>
<dbReference type="SUPFAM" id="SSF52540">
    <property type="entry name" value="P-loop containing nucleoside triphosphate hydrolases"/>
    <property type="match status" value="2"/>
</dbReference>
<feature type="region of interest" description="Disordered" evidence="6">
    <location>
        <begin position="537"/>
        <end position="565"/>
    </location>
</feature>